<comment type="catalytic activity">
    <reaction evidence="4">
        <text>ATP + H2O = ADP + phosphate + H(+)</text>
        <dbReference type="Rhea" id="RHEA:13065"/>
        <dbReference type="ChEBI" id="CHEBI:15377"/>
        <dbReference type="ChEBI" id="CHEBI:15378"/>
        <dbReference type="ChEBI" id="CHEBI:30616"/>
        <dbReference type="ChEBI" id="CHEBI:43474"/>
        <dbReference type="ChEBI" id="CHEBI:456216"/>
        <dbReference type="EC" id="3.6.4.13"/>
    </reaction>
    <physiologicalReaction direction="left-to-right" evidence="4">
        <dbReference type="Rhea" id="RHEA:13066"/>
    </physiologicalReaction>
</comment>
<gene>
    <name evidence="9" type="ORF">OFUS_LOCUS14114</name>
</gene>
<dbReference type="InterPro" id="IPR051363">
    <property type="entry name" value="RLR_Helicase"/>
</dbReference>
<dbReference type="AlphaFoldDB" id="A0A8S4P2R3"/>
<evidence type="ECO:0000256" key="2">
    <source>
        <dbReference type="ARBA" id="ARBA00022588"/>
    </source>
</evidence>
<dbReference type="InterPro" id="IPR001650">
    <property type="entry name" value="Helicase_C-like"/>
</dbReference>
<dbReference type="InterPro" id="IPR006935">
    <property type="entry name" value="Helicase/UvrB_N"/>
</dbReference>
<proteinExistence type="inferred from homology"/>
<dbReference type="Pfam" id="PF11648">
    <property type="entry name" value="RIG-I_C-RD"/>
    <property type="match status" value="1"/>
</dbReference>
<dbReference type="Proteomes" id="UP000749559">
    <property type="component" value="Unassembled WGS sequence"/>
</dbReference>
<feature type="domain" description="Helicase C-terminal" evidence="7">
    <location>
        <begin position="707"/>
        <end position="865"/>
    </location>
</feature>
<evidence type="ECO:0000313" key="10">
    <source>
        <dbReference type="Proteomes" id="UP000749559"/>
    </source>
</evidence>
<dbReference type="PROSITE" id="PS51192">
    <property type="entry name" value="HELICASE_ATP_BIND_1"/>
    <property type="match status" value="1"/>
</dbReference>
<dbReference type="OrthoDB" id="416741at2759"/>
<dbReference type="Gene3D" id="2.170.150.30">
    <property type="entry name" value="RIG-I-like receptor, C-terminal regulatory domain"/>
    <property type="match status" value="1"/>
</dbReference>
<dbReference type="GO" id="GO:0005737">
    <property type="term" value="C:cytoplasm"/>
    <property type="evidence" value="ECO:0007669"/>
    <property type="project" value="TreeGrafter"/>
</dbReference>
<dbReference type="GO" id="GO:0016787">
    <property type="term" value="F:hydrolase activity"/>
    <property type="evidence" value="ECO:0007669"/>
    <property type="project" value="InterPro"/>
</dbReference>
<reference evidence="9" key="1">
    <citation type="submission" date="2022-03" db="EMBL/GenBank/DDBJ databases">
        <authorList>
            <person name="Martin C."/>
        </authorList>
    </citation>
    <scope>NUCLEOTIDE SEQUENCE</scope>
</reference>
<dbReference type="PANTHER" id="PTHR14074">
    <property type="entry name" value="HELICASE WITH DEATH DOMAIN-RELATED"/>
    <property type="match status" value="1"/>
</dbReference>
<organism evidence="9 10">
    <name type="scientific">Owenia fusiformis</name>
    <name type="common">Polychaete worm</name>
    <dbReference type="NCBI Taxonomy" id="6347"/>
    <lineage>
        <taxon>Eukaryota</taxon>
        <taxon>Metazoa</taxon>
        <taxon>Spiralia</taxon>
        <taxon>Lophotrochozoa</taxon>
        <taxon>Annelida</taxon>
        <taxon>Polychaeta</taxon>
        <taxon>Sedentaria</taxon>
        <taxon>Canalipalpata</taxon>
        <taxon>Sabellida</taxon>
        <taxon>Oweniida</taxon>
        <taxon>Oweniidae</taxon>
        <taxon>Owenia</taxon>
    </lineage>
</organism>
<dbReference type="Pfam" id="PF04851">
    <property type="entry name" value="ResIII"/>
    <property type="match status" value="1"/>
</dbReference>
<feature type="region of interest" description="Disordered" evidence="5">
    <location>
        <begin position="325"/>
        <end position="345"/>
    </location>
</feature>
<dbReference type="SUPFAM" id="SSF52540">
    <property type="entry name" value="P-loop containing nucleoside triphosphate hydrolases"/>
    <property type="match status" value="2"/>
</dbReference>
<dbReference type="GO" id="GO:0003724">
    <property type="term" value="F:RNA helicase activity"/>
    <property type="evidence" value="ECO:0007669"/>
    <property type="project" value="UniProtKB-EC"/>
</dbReference>
<comment type="similarity">
    <text evidence="1">Belongs to the helicase family. RLR subfamily.</text>
</comment>
<evidence type="ECO:0000256" key="5">
    <source>
        <dbReference type="SAM" id="MobiDB-lite"/>
    </source>
</evidence>
<evidence type="ECO:0008006" key="11">
    <source>
        <dbReference type="Google" id="ProtNLM"/>
    </source>
</evidence>
<dbReference type="GO" id="GO:0003677">
    <property type="term" value="F:DNA binding"/>
    <property type="evidence" value="ECO:0007669"/>
    <property type="project" value="InterPro"/>
</dbReference>
<dbReference type="Gene3D" id="1.20.1320.30">
    <property type="match status" value="1"/>
</dbReference>
<dbReference type="PROSITE" id="PS51789">
    <property type="entry name" value="RLR_CTR"/>
    <property type="match status" value="1"/>
</dbReference>
<accession>A0A8S4P2R3</accession>
<sequence length="1014" mass="114939">MCLPISKKPLNPILQLKVLSQMCQQKSKKPLNPILQLKVLSQMCQQKKQEAIELDTQVNMLKLNKATDILEPCHPPVICVSNIPEDKDVAEMTDGLNIPAYVLHTEESNAPNVDIIVKSDTTISTIVETKNSQMESLAHNPKYKSFDSYASENLPTGFILETTPEDKPIGPITVNHPLNNYNNENLKSDNAQNDSKNKTSDSLSSSVEISHVSGLEPEPPSPPIQLPDEQMQHKKNAFPNKAVLQTHDTNDKYMTEPVFSTCTTAPQSAFHILTMPERNSCDVNLQGPDSPFPSLTLAKKVVRDGLDPDAQLSDTTQGTTGHLIELSENSSDESEPLEELSDSDEEITVELRPYQENLAAPSLKKENTIICCPTGSGKTLTAAYICHRLRKEAMKINNGEKHFKTVFIVCIRNLKEQQMNNFKLLEFDEGVLATIDEESDVFEVIRSRDVVFMTAQVLVNTLKSGRLKITDLDFIIIDECHHTTKGHPYNVIMQEFYLQEKERQPIEGRGSLPQILGLTATLGVGENERPIDHCINMCANLDCKSVTHVREKKYLDNLKKYRPPLQTDKIEAVPPRNSKDPFLKIVQGLMDKICQKYKFSCNHEGGSEGYEGWAIGLKKGAETEKNWEHASAASYLVMYTRVIQTTIQLRRIDGLRVIDDEADELCPHRKSPEVWDDELRESLEERREDLKALCDEEFIGANPMIQKLRELLAKLMRDKKSRGLILARTKSYTIALVDFIRSLKMPDVHVDRIVGKANEDSQTDRRQMNILDQFRDGKINVLIGTDVVQEGLDIPKCNFVIRYNFVSNEIGSVQGKGRARHVDSRCYLIVPKGSTNEKRENANLLKVEQMEAALKELDNKDPGVLRRDILRAQDKMMEVYRNKKRRNEDPLYNIDPHSITLYHKGCDEELCKGSDLLRKSTSDYICVSEYFINNKIKVEARGKGRQFRTDTHIGVSVCNACQTELGIVKEYTYGNRLRGYLLTANRVMFSIDGEEGLRHIKKWSKVPWKISEEA</sequence>
<evidence type="ECO:0000256" key="3">
    <source>
        <dbReference type="ARBA" id="ARBA00022859"/>
    </source>
</evidence>
<dbReference type="InterPro" id="IPR038557">
    <property type="entry name" value="RLR_C_sf"/>
</dbReference>
<dbReference type="SMART" id="SM00487">
    <property type="entry name" value="DEXDc"/>
    <property type="match status" value="1"/>
</dbReference>
<dbReference type="Gene3D" id="3.40.50.300">
    <property type="entry name" value="P-loop containing nucleotide triphosphate hydrolases"/>
    <property type="match status" value="2"/>
</dbReference>
<feature type="compositionally biased region" description="Low complexity" evidence="5">
    <location>
        <begin position="175"/>
        <end position="213"/>
    </location>
</feature>
<evidence type="ECO:0000259" key="8">
    <source>
        <dbReference type="PROSITE" id="PS51789"/>
    </source>
</evidence>
<dbReference type="PROSITE" id="PS51194">
    <property type="entry name" value="HELICASE_CTER"/>
    <property type="match status" value="1"/>
</dbReference>
<keyword evidence="2" id="KW-0399">Innate immunity</keyword>
<feature type="region of interest" description="Disordered" evidence="5">
    <location>
        <begin position="168"/>
        <end position="223"/>
    </location>
</feature>
<evidence type="ECO:0000313" key="9">
    <source>
        <dbReference type="EMBL" id="CAH1788621.1"/>
    </source>
</evidence>
<evidence type="ECO:0000259" key="6">
    <source>
        <dbReference type="PROSITE" id="PS51192"/>
    </source>
</evidence>
<keyword evidence="10" id="KW-1185">Reference proteome</keyword>
<dbReference type="InterPro" id="IPR014001">
    <property type="entry name" value="Helicase_ATP-bd"/>
</dbReference>
<feature type="domain" description="Helicase ATP-binding" evidence="6">
    <location>
        <begin position="359"/>
        <end position="540"/>
    </location>
</feature>
<feature type="compositionally biased region" description="Acidic residues" evidence="5">
    <location>
        <begin position="330"/>
        <end position="345"/>
    </location>
</feature>
<dbReference type="PANTHER" id="PTHR14074:SF36">
    <property type="entry name" value="RNA HELICASE"/>
    <property type="match status" value="1"/>
</dbReference>
<dbReference type="InterPro" id="IPR021673">
    <property type="entry name" value="RLR_CTR"/>
</dbReference>
<comment type="caution">
    <text evidence="9">The sequence shown here is derived from an EMBL/GenBank/DDBJ whole genome shotgun (WGS) entry which is preliminary data.</text>
</comment>
<name>A0A8S4P2R3_OWEFU</name>
<dbReference type="Pfam" id="PF00271">
    <property type="entry name" value="Helicase_C"/>
    <property type="match status" value="1"/>
</dbReference>
<evidence type="ECO:0000256" key="1">
    <source>
        <dbReference type="ARBA" id="ARBA00006866"/>
    </source>
</evidence>
<feature type="domain" description="RLR CTR" evidence="8">
    <location>
        <begin position="882"/>
        <end position="1014"/>
    </location>
</feature>
<dbReference type="SMART" id="SM00490">
    <property type="entry name" value="HELICc"/>
    <property type="match status" value="1"/>
</dbReference>
<dbReference type="InterPro" id="IPR027417">
    <property type="entry name" value="P-loop_NTPase"/>
</dbReference>
<evidence type="ECO:0000259" key="7">
    <source>
        <dbReference type="PROSITE" id="PS51194"/>
    </source>
</evidence>
<dbReference type="EMBL" id="CAIIXF020000007">
    <property type="protein sequence ID" value="CAH1788621.1"/>
    <property type="molecule type" value="Genomic_DNA"/>
</dbReference>
<protein>
    <recommendedName>
        <fullName evidence="11">RNA helicase</fullName>
    </recommendedName>
</protein>
<dbReference type="GO" id="GO:0045087">
    <property type="term" value="P:innate immune response"/>
    <property type="evidence" value="ECO:0007669"/>
    <property type="project" value="UniProtKB-KW"/>
</dbReference>
<dbReference type="GO" id="GO:0005524">
    <property type="term" value="F:ATP binding"/>
    <property type="evidence" value="ECO:0007669"/>
    <property type="project" value="InterPro"/>
</dbReference>
<keyword evidence="3" id="KW-0391">Immunity</keyword>
<evidence type="ECO:0000256" key="4">
    <source>
        <dbReference type="ARBA" id="ARBA00049390"/>
    </source>
</evidence>